<evidence type="ECO:0000313" key="2">
    <source>
        <dbReference type="EMBL" id="EZF77743.1"/>
    </source>
</evidence>
<dbReference type="AlphaFoldDB" id="A0A022Y569"/>
<name>A0A022Y569_TRISD</name>
<gene>
    <name evidence="2" type="ORF">H105_01029</name>
</gene>
<sequence length="124" mass="13172">MKLLAVISASLALAGFTTATPPPQTFSIKAKGNPKVPSVRFDASRSNIFLNYGDSGAVCEVKPGRPRPKDAIFYLKDSILYLHTGASFPLQKVFLDRSGFAVAKLANIGQGKIGYLTGDGQLPS</sequence>
<reference evidence="2 3" key="1">
    <citation type="submission" date="2014-02" db="EMBL/GenBank/DDBJ databases">
        <title>The Genome Sequence of Trichophyton rubrum (morphotype soudanense) CBS 452.61.</title>
        <authorList>
            <consortium name="The Broad Institute Genomics Platform"/>
            <person name="Cuomo C.A."/>
            <person name="White T.C."/>
            <person name="Graser Y."/>
            <person name="Martinez-Rossi N."/>
            <person name="Heitman J."/>
            <person name="Young S.K."/>
            <person name="Zeng Q."/>
            <person name="Gargeya S."/>
            <person name="Abouelleil A."/>
            <person name="Alvarado L."/>
            <person name="Chapman S.B."/>
            <person name="Gainer-Dewar J."/>
            <person name="Goldberg J."/>
            <person name="Griggs A."/>
            <person name="Gujja S."/>
            <person name="Hansen M."/>
            <person name="Howarth C."/>
            <person name="Imamovic A."/>
            <person name="Larimer J."/>
            <person name="Martinez D."/>
            <person name="Murphy C."/>
            <person name="Pearson M.D."/>
            <person name="Persinoti G."/>
            <person name="Poon T."/>
            <person name="Priest M."/>
            <person name="Roberts A.D."/>
            <person name="Saif S."/>
            <person name="Shea T.D."/>
            <person name="Sykes S.N."/>
            <person name="Wortman J."/>
            <person name="Nusbaum C."/>
            <person name="Birren B."/>
        </authorList>
    </citation>
    <scope>NUCLEOTIDE SEQUENCE [LARGE SCALE GENOMIC DNA]</scope>
    <source>
        <strain evidence="2 3">CBS 452.61</strain>
    </source>
</reference>
<proteinExistence type="predicted"/>
<organism evidence="2 3">
    <name type="scientific">Trichophyton soudanense CBS 452.61</name>
    <dbReference type="NCBI Taxonomy" id="1215331"/>
    <lineage>
        <taxon>Eukaryota</taxon>
        <taxon>Fungi</taxon>
        <taxon>Dikarya</taxon>
        <taxon>Ascomycota</taxon>
        <taxon>Pezizomycotina</taxon>
        <taxon>Eurotiomycetes</taxon>
        <taxon>Eurotiomycetidae</taxon>
        <taxon>Onygenales</taxon>
        <taxon>Arthrodermataceae</taxon>
        <taxon>Trichophyton</taxon>
    </lineage>
</organism>
<keyword evidence="1" id="KW-0732">Signal</keyword>
<evidence type="ECO:0000313" key="3">
    <source>
        <dbReference type="Proteomes" id="UP000023623"/>
    </source>
</evidence>
<dbReference type="EMBL" id="KK208741">
    <property type="protein sequence ID" value="EZF77743.1"/>
    <property type="molecule type" value="Genomic_DNA"/>
</dbReference>
<keyword evidence="3" id="KW-1185">Reference proteome</keyword>
<feature type="non-terminal residue" evidence="2">
    <location>
        <position position="124"/>
    </location>
</feature>
<feature type="chain" id="PRO_5001512313" evidence="1">
    <location>
        <begin position="20"/>
        <end position="124"/>
    </location>
</feature>
<accession>A0A022Y569</accession>
<protein>
    <submittedName>
        <fullName evidence="2">Uncharacterized protein</fullName>
    </submittedName>
</protein>
<dbReference type="HOGENOM" id="CLU_2009506_0_0_1"/>
<evidence type="ECO:0000256" key="1">
    <source>
        <dbReference type="SAM" id="SignalP"/>
    </source>
</evidence>
<feature type="signal peptide" evidence="1">
    <location>
        <begin position="1"/>
        <end position="19"/>
    </location>
</feature>
<dbReference type="Proteomes" id="UP000023623">
    <property type="component" value="Unassembled WGS sequence"/>
</dbReference>